<dbReference type="AlphaFoldDB" id="A0A0G0ZM40"/>
<dbReference type="InterPro" id="IPR012338">
    <property type="entry name" value="Beta-lactam/transpept-like"/>
</dbReference>
<feature type="transmembrane region" description="Helical" evidence="3">
    <location>
        <begin position="7"/>
        <end position="26"/>
    </location>
</feature>
<gene>
    <name evidence="6" type="ORF">UU67_C0009G0024</name>
</gene>
<keyword evidence="3" id="KW-0812">Transmembrane</keyword>
<dbReference type="InterPro" id="IPR005311">
    <property type="entry name" value="PBP_dimer"/>
</dbReference>
<evidence type="ECO:0000259" key="5">
    <source>
        <dbReference type="Pfam" id="PF03717"/>
    </source>
</evidence>
<dbReference type="Gene3D" id="3.30.450.330">
    <property type="match status" value="1"/>
</dbReference>
<reference evidence="6 7" key="1">
    <citation type="journal article" date="2015" name="Nature">
        <title>rRNA introns, odd ribosomes, and small enigmatic genomes across a large radiation of phyla.</title>
        <authorList>
            <person name="Brown C.T."/>
            <person name="Hug L.A."/>
            <person name="Thomas B.C."/>
            <person name="Sharon I."/>
            <person name="Castelle C.J."/>
            <person name="Singh A."/>
            <person name="Wilkins M.J."/>
            <person name="Williams K.H."/>
            <person name="Banfield J.F."/>
        </authorList>
    </citation>
    <scope>NUCLEOTIDE SEQUENCE [LARGE SCALE GENOMIC DNA]</scope>
</reference>
<dbReference type="InterPro" id="IPR001460">
    <property type="entry name" value="PCN-bd_Tpept"/>
</dbReference>
<dbReference type="Proteomes" id="UP000034753">
    <property type="component" value="Unassembled WGS sequence"/>
</dbReference>
<evidence type="ECO:0000259" key="4">
    <source>
        <dbReference type="Pfam" id="PF00905"/>
    </source>
</evidence>
<dbReference type="InterPro" id="IPR050515">
    <property type="entry name" value="Beta-lactam/transpept"/>
</dbReference>
<dbReference type="GO" id="GO:0016740">
    <property type="term" value="F:transferase activity"/>
    <property type="evidence" value="ECO:0007669"/>
    <property type="project" value="UniProtKB-KW"/>
</dbReference>
<dbReference type="Gene3D" id="3.90.1310.10">
    <property type="entry name" value="Penicillin-binding protein 2a (Domain 2)"/>
    <property type="match status" value="1"/>
</dbReference>
<dbReference type="Gene3D" id="3.40.710.10">
    <property type="entry name" value="DD-peptidase/beta-lactamase superfamily"/>
    <property type="match status" value="1"/>
</dbReference>
<accession>A0A0G0ZM40</accession>
<proteinExistence type="predicted"/>
<dbReference type="Pfam" id="PF00905">
    <property type="entry name" value="Transpeptidase"/>
    <property type="match status" value="1"/>
</dbReference>
<evidence type="ECO:0000256" key="1">
    <source>
        <dbReference type="ARBA" id="ARBA00004370"/>
    </source>
</evidence>
<dbReference type="GO" id="GO:0071555">
    <property type="term" value="P:cell wall organization"/>
    <property type="evidence" value="ECO:0007669"/>
    <property type="project" value="TreeGrafter"/>
</dbReference>
<dbReference type="Pfam" id="PF03717">
    <property type="entry name" value="PBP_dimer"/>
    <property type="match status" value="1"/>
</dbReference>
<evidence type="ECO:0000256" key="2">
    <source>
        <dbReference type="ARBA" id="ARBA00023136"/>
    </source>
</evidence>
<dbReference type="PANTHER" id="PTHR30627">
    <property type="entry name" value="PEPTIDOGLYCAN D,D-TRANSPEPTIDASE"/>
    <property type="match status" value="1"/>
</dbReference>
<evidence type="ECO:0000313" key="6">
    <source>
        <dbReference type="EMBL" id="KKS14053.1"/>
    </source>
</evidence>
<dbReference type="GO" id="GO:0005886">
    <property type="term" value="C:plasma membrane"/>
    <property type="evidence" value="ECO:0007669"/>
    <property type="project" value="TreeGrafter"/>
</dbReference>
<dbReference type="SUPFAM" id="SSF56601">
    <property type="entry name" value="beta-lactamase/transpeptidase-like"/>
    <property type="match status" value="1"/>
</dbReference>
<comment type="subcellular location">
    <subcellularLocation>
        <location evidence="1">Membrane</location>
    </subcellularLocation>
</comment>
<protein>
    <submittedName>
        <fullName evidence="6">Peptidoglycan glycosyltransferase</fullName>
    </submittedName>
</protein>
<sequence length="608" mass="67160">MRLKFLQYVYFLSLALILLRLFYWQIVRFDDLSSSADAQHLSSRTLEGERGSILFSDESILASSRPAYLLYGMPNIIKNKAEAALKLATKLTSDPRERFDVKNDLLDKLEKNLAWVGLDNDLIYETKLQIDELKINGVSSELSFTRYYPEASMAAHILGFVGSDSLGRQTGYFGLEGFYNGQLKGVRGGLTEERDAHGSPILSGTFLKQDPKPGSSLVLTVDRSVQYIVEQELKAGLDKYGAKGGQVVVMDPKTGGILAMAAYPSYDPADFTDFPKEFYKNPTVADSFEPGSTFKVLVMAAAINENLIEPDTKCDSCSGPVTIADYQIRTWNNKYIPNLTMTDTIVHSDNTGMVYVGKKLGVDKMYQYIRDFGFGILTGIDLQDETTPEIRPENEWKEIDLATSTFGQGIAVTPIQLIRAVAVVASGGYLMEPHVVKTIQSGDKIIEIKPKIIGTPITKNTADTITKMMVEAVEKGEAKAFLPKGYKIAGKTGTAQIPVAGHYDPTKTIASFVGFAPAFNPNFVMLVRFEEPTASIFGSETAAPTFFAIAKPTSFWPTTTSANLETDVFLTFVFITVYPVIFYLIIFLAIIEISLLKNFFTSFHVALK</sequence>
<evidence type="ECO:0000256" key="3">
    <source>
        <dbReference type="SAM" id="Phobius"/>
    </source>
</evidence>
<dbReference type="SUPFAM" id="SSF56519">
    <property type="entry name" value="Penicillin binding protein dimerisation domain"/>
    <property type="match status" value="1"/>
</dbReference>
<feature type="domain" description="Penicillin-binding protein transpeptidase" evidence="4">
    <location>
        <begin position="246"/>
        <end position="549"/>
    </location>
</feature>
<dbReference type="InterPro" id="IPR036138">
    <property type="entry name" value="PBP_dimer_sf"/>
</dbReference>
<evidence type="ECO:0000313" key="7">
    <source>
        <dbReference type="Proteomes" id="UP000034753"/>
    </source>
</evidence>
<feature type="transmembrane region" description="Helical" evidence="3">
    <location>
        <begin position="568"/>
        <end position="591"/>
    </location>
</feature>
<dbReference type="GO" id="GO:0008658">
    <property type="term" value="F:penicillin binding"/>
    <property type="evidence" value="ECO:0007669"/>
    <property type="project" value="InterPro"/>
</dbReference>
<keyword evidence="3" id="KW-1133">Transmembrane helix</keyword>
<dbReference type="PATRIC" id="fig|1618429.3.peg.289"/>
<comment type="caution">
    <text evidence="6">The sequence shown here is derived from an EMBL/GenBank/DDBJ whole genome shotgun (WGS) entry which is preliminary data.</text>
</comment>
<keyword evidence="6" id="KW-0808">Transferase</keyword>
<dbReference type="PANTHER" id="PTHR30627:SF1">
    <property type="entry name" value="PEPTIDOGLYCAN D,D-TRANSPEPTIDASE FTSI"/>
    <property type="match status" value="1"/>
</dbReference>
<dbReference type="EMBL" id="LCBN01000009">
    <property type="protein sequence ID" value="KKS14053.1"/>
    <property type="molecule type" value="Genomic_DNA"/>
</dbReference>
<organism evidence="6 7">
    <name type="scientific">Candidatus Daviesbacteria bacterium GW2011_GWB1_41_5</name>
    <dbReference type="NCBI Taxonomy" id="1618429"/>
    <lineage>
        <taxon>Bacteria</taxon>
        <taxon>Candidatus Daviesiibacteriota</taxon>
    </lineage>
</organism>
<feature type="domain" description="Penicillin-binding protein dimerisation" evidence="5">
    <location>
        <begin position="47"/>
        <end position="201"/>
    </location>
</feature>
<name>A0A0G0ZM40_9BACT</name>
<keyword evidence="2 3" id="KW-0472">Membrane</keyword>